<evidence type="ECO:0000313" key="1">
    <source>
        <dbReference type="EMBL" id="GJJ13442.1"/>
    </source>
</evidence>
<protein>
    <submittedName>
        <fullName evidence="1">Uncharacterized protein</fullName>
    </submittedName>
</protein>
<comment type="caution">
    <text evidence="1">The sequence shown here is derived from an EMBL/GenBank/DDBJ whole genome shotgun (WGS) entry which is preliminary data.</text>
</comment>
<dbReference type="Proteomes" id="UP001050691">
    <property type="component" value="Unassembled WGS sequence"/>
</dbReference>
<dbReference type="Gene3D" id="3.90.1300.10">
    <property type="entry name" value="Amidase signature (AS) domain"/>
    <property type="match status" value="1"/>
</dbReference>
<dbReference type="AlphaFoldDB" id="A0AAV5AFM6"/>
<gene>
    <name evidence="1" type="ORF">Clacol_007696</name>
</gene>
<sequence length="135" mass="14922">MNPQVFECVKNTTKKFKLGAEALGIIIPGYLIASLIARVFPNTANIVLGGSYAEEHYPTTHGKCHNLFRKLRMDYDEAFQTADVLVMPTTPWVAKGLLSGEAKPLAHFSEANGLISQWSYPYKCGSKSIVITDEE</sequence>
<dbReference type="InterPro" id="IPR036928">
    <property type="entry name" value="AS_sf"/>
</dbReference>
<evidence type="ECO:0000313" key="2">
    <source>
        <dbReference type="Proteomes" id="UP001050691"/>
    </source>
</evidence>
<reference evidence="1" key="1">
    <citation type="submission" date="2021-10" db="EMBL/GenBank/DDBJ databases">
        <title>De novo Genome Assembly of Clathrus columnatus (Basidiomycota, Fungi) Using Illumina and Nanopore Sequence Data.</title>
        <authorList>
            <person name="Ogiso-Tanaka E."/>
            <person name="Itagaki H."/>
            <person name="Hosoya T."/>
            <person name="Hosaka K."/>
        </authorList>
    </citation>
    <scope>NUCLEOTIDE SEQUENCE</scope>
    <source>
        <strain evidence="1">MO-923</strain>
    </source>
</reference>
<organism evidence="1 2">
    <name type="scientific">Clathrus columnatus</name>
    <dbReference type="NCBI Taxonomy" id="1419009"/>
    <lineage>
        <taxon>Eukaryota</taxon>
        <taxon>Fungi</taxon>
        <taxon>Dikarya</taxon>
        <taxon>Basidiomycota</taxon>
        <taxon>Agaricomycotina</taxon>
        <taxon>Agaricomycetes</taxon>
        <taxon>Phallomycetidae</taxon>
        <taxon>Phallales</taxon>
        <taxon>Clathraceae</taxon>
        <taxon>Clathrus</taxon>
    </lineage>
</organism>
<keyword evidence="2" id="KW-1185">Reference proteome</keyword>
<proteinExistence type="predicted"/>
<accession>A0AAV5AFM6</accession>
<dbReference type="EMBL" id="BPWL01000008">
    <property type="protein sequence ID" value="GJJ13442.1"/>
    <property type="molecule type" value="Genomic_DNA"/>
</dbReference>
<dbReference type="SUPFAM" id="SSF75304">
    <property type="entry name" value="Amidase signature (AS) enzymes"/>
    <property type="match status" value="1"/>
</dbReference>
<name>A0AAV5AFM6_9AGAM</name>